<accession>A0ABT1G5A6</accession>
<feature type="compositionally biased region" description="Basic and acidic residues" evidence="1">
    <location>
        <begin position="1"/>
        <end position="11"/>
    </location>
</feature>
<feature type="region of interest" description="Disordered" evidence="1">
    <location>
        <begin position="1"/>
        <end position="28"/>
    </location>
</feature>
<dbReference type="EMBL" id="JALJYF010000001">
    <property type="protein sequence ID" value="MCP1726465.1"/>
    <property type="molecule type" value="Genomic_DNA"/>
</dbReference>
<evidence type="ECO:0000256" key="1">
    <source>
        <dbReference type="SAM" id="MobiDB-lite"/>
    </source>
</evidence>
<dbReference type="Pfam" id="PF02120">
    <property type="entry name" value="Flg_hook"/>
    <property type="match status" value="1"/>
</dbReference>
<reference evidence="3 4" key="1">
    <citation type="submission" date="2022-03" db="EMBL/GenBank/DDBJ databases">
        <title>Genomic Encyclopedia of Type Strains, Phase III (KMG-III): the genomes of soil and plant-associated and newly described type strains.</title>
        <authorList>
            <person name="Whitman W."/>
        </authorList>
    </citation>
    <scope>NUCLEOTIDE SEQUENCE [LARGE SCALE GENOMIC DNA]</scope>
    <source>
        <strain evidence="3 4">BSker1</strain>
    </source>
</reference>
<dbReference type="Proteomes" id="UP001523550">
    <property type="component" value="Unassembled WGS sequence"/>
</dbReference>
<evidence type="ECO:0000313" key="3">
    <source>
        <dbReference type="EMBL" id="MCP1726465.1"/>
    </source>
</evidence>
<dbReference type="InterPro" id="IPR021136">
    <property type="entry name" value="Flagellar_hook_control-like_C"/>
</dbReference>
<feature type="compositionally biased region" description="Polar residues" evidence="1">
    <location>
        <begin position="253"/>
        <end position="270"/>
    </location>
</feature>
<dbReference type="Gene3D" id="3.30.750.140">
    <property type="match status" value="1"/>
</dbReference>
<protein>
    <recommendedName>
        <fullName evidence="2">Flagellar hook-length control protein-like C-terminal domain-containing protein</fullName>
    </recommendedName>
</protein>
<dbReference type="InterPro" id="IPR038610">
    <property type="entry name" value="FliK-like_C_sf"/>
</dbReference>
<evidence type="ECO:0000259" key="2">
    <source>
        <dbReference type="Pfam" id="PF02120"/>
    </source>
</evidence>
<evidence type="ECO:0000313" key="4">
    <source>
        <dbReference type="Proteomes" id="UP001523550"/>
    </source>
</evidence>
<keyword evidence="4" id="KW-1185">Reference proteome</keyword>
<proteinExistence type="predicted"/>
<name>A0ABT1G5A6_9GAMM</name>
<comment type="caution">
    <text evidence="3">The sequence shown here is derived from an EMBL/GenBank/DDBJ whole genome shotgun (WGS) entry which is preliminary data.</text>
</comment>
<feature type="region of interest" description="Disordered" evidence="1">
    <location>
        <begin position="223"/>
        <end position="270"/>
    </location>
</feature>
<feature type="domain" description="Flagellar hook-length control protein-like C-terminal" evidence="2">
    <location>
        <begin position="340"/>
        <end position="420"/>
    </location>
</feature>
<dbReference type="RefSeq" id="WP_253444792.1">
    <property type="nucleotide sequence ID" value="NZ_JALJYF010000001.1"/>
</dbReference>
<sequence length="435" mass="47385">MSEIRPTDPHRPAPSGLHRGSASGPASWFRPGQILEGRVISTPEGARLRVGEITLPLRGDVRPAPGSRLLLEVIQVRPALDMRILEQSGQSQSNRPNPDRLALARETLAREGLARQLDSRNLLQSLRLIIQPSAGEINRPPEALRQALAPLLTAMRSVNELSSANGVRQALRDSGLFAENRLMLNPNTPSIPTTGGFGGHDPLARDWKIALGRSLLNLRETVRAGRLPPPSPPNSGNPATLRAGAVPPPPGNGWNSAPPGNSPLLQSPVAGQQGQLLQSLPEALRIIIRQIEGALGRSELQQAASQSGDSEGGRTQLWFEVPVQRQDGSDLWQFYLQREEQASKRNGEDAWTATLAVHLAELGPFYAELRLQGERLSVLLYAETGETIEKLRRHLGEFRQRLRAQQLRLDRIGVSAGSPPPGLTALPMRAWRSEA</sequence>
<gene>
    <name evidence="3" type="ORF">J2T60_000430</name>
</gene>
<organism evidence="3 4">
    <name type="scientific">Natronospira proteinivora</name>
    <dbReference type="NCBI Taxonomy" id="1807133"/>
    <lineage>
        <taxon>Bacteria</taxon>
        <taxon>Pseudomonadati</taxon>
        <taxon>Pseudomonadota</taxon>
        <taxon>Gammaproteobacteria</taxon>
        <taxon>Natronospirales</taxon>
        <taxon>Natronospiraceae</taxon>
        <taxon>Natronospira</taxon>
    </lineage>
</organism>